<protein>
    <submittedName>
        <fullName evidence="2">Uncharacterized protein</fullName>
    </submittedName>
</protein>
<name>A0AAX1LMW5_BIFLI</name>
<evidence type="ECO:0000313" key="3">
    <source>
        <dbReference type="Proteomes" id="UP000663618"/>
    </source>
</evidence>
<dbReference type="EMBL" id="CP071248">
    <property type="protein sequence ID" value="QSP98132.1"/>
    <property type="molecule type" value="Genomic_DNA"/>
</dbReference>
<feature type="compositionally biased region" description="Low complexity" evidence="1">
    <location>
        <begin position="1"/>
        <end position="16"/>
    </location>
</feature>
<dbReference type="RefSeq" id="WP_206648969.1">
    <property type="nucleotide sequence ID" value="NZ_CP071248.1"/>
</dbReference>
<sequence length="93" mass="10441">MGPYSAGAEQAAGAHSARPRHAIEVPPAPRKTKKPLEFQRFLMERMTGVEPYLTDAEKPLIIARIQATEKQNRRKVLEFPFQDLSPIPIGFSI</sequence>
<evidence type="ECO:0000313" key="2">
    <source>
        <dbReference type="EMBL" id="QSP98132.1"/>
    </source>
</evidence>
<evidence type="ECO:0000256" key="1">
    <source>
        <dbReference type="SAM" id="MobiDB-lite"/>
    </source>
</evidence>
<gene>
    <name evidence="2" type="ORF">BLI009_03055</name>
</gene>
<dbReference type="Proteomes" id="UP000663618">
    <property type="component" value="Chromosome"/>
</dbReference>
<dbReference type="AlphaFoldDB" id="A0AAX1LMW5"/>
<organism evidence="2 3">
    <name type="scientific">Bifidobacterium longum subsp. infantis</name>
    <dbReference type="NCBI Taxonomy" id="1682"/>
    <lineage>
        <taxon>Bacteria</taxon>
        <taxon>Bacillati</taxon>
        <taxon>Actinomycetota</taxon>
        <taxon>Actinomycetes</taxon>
        <taxon>Bifidobacteriales</taxon>
        <taxon>Bifidobacteriaceae</taxon>
        <taxon>Bifidobacterium</taxon>
    </lineage>
</organism>
<reference evidence="2" key="1">
    <citation type="submission" date="2021-03" db="EMBL/GenBank/DDBJ databases">
        <title>Genome sequencing of Bifidobacterium longum subsp. infantis JCM 7009.</title>
        <authorList>
            <person name="Kim J."/>
        </authorList>
    </citation>
    <scope>NUCLEOTIDE SEQUENCE</scope>
    <source>
        <strain evidence="2">JCM 7009</strain>
    </source>
</reference>
<proteinExistence type="predicted"/>
<accession>A0AAX1LMW5</accession>
<feature type="region of interest" description="Disordered" evidence="1">
    <location>
        <begin position="1"/>
        <end position="31"/>
    </location>
</feature>